<dbReference type="InterPro" id="IPR025534">
    <property type="entry name" value="DUF4420"/>
</dbReference>
<dbReference type="RefSeq" id="WP_084232706.1">
    <property type="nucleotide sequence ID" value="NZ_FWXE01000011.1"/>
</dbReference>
<dbReference type="EMBL" id="NQMN01000001">
    <property type="protein sequence ID" value="PAF55083.1"/>
    <property type="molecule type" value="Genomic_DNA"/>
</dbReference>
<evidence type="ECO:0000313" key="2">
    <source>
        <dbReference type="Proteomes" id="UP000217033"/>
    </source>
</evidence>
<gene>
    <name evidence="1" type="ORF">CJF60_00120</name>
</gene>
<protein>
    <submittedName>
        <fullName evidence="1">PD-(D/E)XK motif protein</fullName>
    </submittedName>
</protein>
<evidence type="ECO:0000313" key="1">
    <source>
        <dbReference type="EMBL" id="PAF55083.1"/>
    </source>
</evidence>
<name>A0ABX4H5B0_9BACT</name>
<organism evidence="1 2">
    <name type="scientific">Mycoplasmopsis agassizii</name>
    <dbReference type="NCBI Taxonomy" id="33922"/>
    <lineage>
        <taxon>Bacteria</taxon>
        <taxon>Bacillati</taxon>
        <taxon>Mycoplasmatota</taxon>
        <taxon>Mycoplasmoidales</taxon>
        <taxon>Metamycoplasmataceae</taxon>
        <taxon>Mycoplasmopsis</taxon>
    </lineage>
</organism>
<comment type="caution">
    <text evidence="1">The sequence shown here is derived from an EMBL/GenBank/DDBJ whole genome shotgun (WGS) entry which is preliminary data.</text>
</comment>
<keyword evidence="2" id="KW-1185">Reference proteome</keyword>
<sequence>MNTVAELINELKNLELPIDEGFNVIEFKESFIGKTKDNELVFVSKSESHNGRSISQKTNHLLLGINKKYKVYKDNKAIEKYFNIVICFSHDENIRLVFLQMINVYIEENKLSNTPIKNFFDAMKSLFSDKTKLPYNSLQGLYGELLFMHFLNENRIDITKYWQFKDKRTFDFSLSDKHKIEIKTTTRQDRKHNFKHEQLMTDIYDTWIVSILLRRDDSGLSLYTLAEKIKNENPSNFSLHIKITSLLQKITNEDLEDIKFNENYSLENIGYYRVHDVPKFEGKQPDGVTNAEYTSDLSNVLKRDFAEIREWIEENLD</sequence>
<dbReference type="Pfam" id="PF14390">
    <property type="entry name" value="DUF4420"/>
    <property type="match status" value="1"/>
</dbReference>
<accession>A0ABX4H5B0</accession>
<proteinExistence type="predicted"/>
<dbReference type="Proteomes" id="UP000217033">
    <property type="component" value="Unassembled WGS sequence"/>
</dbReference>
<reference evidence="1" key="1">
    <citation type="submission" date="2017-08" db="EMBL/GenBank/DDBJ databases">
        <authorList>
            <person name="Alvarez-Ponce D."/>
            <person name="Weitzman C.L."/>
            <person name="Tillett R.L."/>
            <person name="Sandmeier F.C."/>
            <person name="Tracy C.R."/>
        </authorList>
    </citation>
    <scope>NUCLEOTIDE SEQUENCE [LARGE SCALE GENOMIC DNA]</scope>
    <source>
        <strain evidence="1">PS6</strain>
    </source>
</reference>